<dbReference type="PIRSF" id="PIRSF015761">
    <property type="entry name" value="Protein_L"/>
    <property type="match status" value="1"/>
</dbReference>
<evidence type="ECO:0000256" key="8">
    <source>
        <dbReference type="ARBA" id="ARBA00022989"/>
    </source>
</evidence>
<dbReference type="CDD" id="cd24017">
    <property type="entry name" value="ASKHA_T2SSL_N"/>
    <property type="match status" value="1"/>
</dbReference>
<reference evidence="14" key="1">
    <citation type="submission" date="2019-02" db="EMBL/GenBank/DDBJ databases">
        <authorList>
            <person name="Gruber-Vodicka R. H."/>
            <person name="Seah K. B. B."/>
        </authorList>
    </citation>
    <scope>NUCLEOTIDE SEQUENCE</scope>
    <source>
        <strain evidence="14">BECK_BZ123</strain>
        <strain evidence="15">BECK_BZ126</strain>
    </source>
</reference>
<evidence type="ECO:0000256" key="10">
    <source>
        <dbReference type="PIRNR" id="PIRNR015761"/>
    </source>
</evidence>
<keyword evidence="4" id="KW-1003">Cell membrane</keyword>
<dbReference type="GO" id="GO:0009276">
    <property type="term" value="C:Gram-negative-bacterium-type cell wall"/>
    <property type="evidence" value="ECO:0007669"/>
    <property type="project" value="InterPro"/>
</dbReference>
<dbReference type="InterPro" id="IPR007812">
    <property type="entry name" value="T2SS_protein-GspL"/>
</dbReference>
<evidence type="ECO:0000313" key="15">
    <source>
        <dbReference type="EMBL" id="VFK57173.1"/>
    </source>
</evidence>
<protein>
    <recommendedName>
        <fullName evidence="10">Type II secretion system protein L</fullName>
        <shortName evidence="10">T2SS protein L</shortName>
    </recommendedName>
</protein>
<evidence type="ECO:0000256" key="3">
    <source>
        <dbReference type="ARBA" id="ARBA00022448"/>
    </source>
</evidence>
<dbReference type="GO" id="GO:0015628">
    <property type="term" value="P:protein secretion by the type II secretion system"/>
    <property type="evidence" value="ECO:0007669"/>
    <property type="project" value="InterPro"/>
</dbReference>
<dbReference type="Pfam" id="PF05134">
    <property type="entry name" value="T2SSL"/>
    <property type="match status" value="1"/>
</dbReference>
<dbReference type="GO" id="GO:0005886">
    <property type="term" value="C:plasma membrane"/>
    <property type="evidence" value="ECO:0007669"/>
    <property type="project" value="UniProtKB-SubCell"/>
</dbReference>
<organism evidence="14">
    <name type="scientific">Candidatus Kentrum sp. TC</name>
    <dbReference type="NCBI Taxonomy" id="2126339"/>
    <lineage>
        <taxon>Bacteria</taxon>
        <taxon>Pseudomonadati</taxon>
        <taxon>Pseudomonadota</taxon>
        <taxon>Gammaproteobacteria</taxon>
        <taxon>Candidatus Kentrum</taxon>
    </lineage>
</organism>
<accession>A0A450YEB4</accession>
<evidence type="ECO:0000256" key="7">
    <source>
        <dbReference type="ARBA" id="ARBA00022927"/>
    </source>
</evidence>
<dbReference type="EMBL" id="CAADFS010000007">
    <property type="protein sequence ID" value="VFK39854.1"/>
    <property type="molecule type" value="Genomic_DNA"/>
</dbReference>
<feature type="domain" description="GspL cytoplasmic actin-ATPase-like" evidence="12">
    <location>
        <begin position="34"/>
        <end position="244"/>
    </location>
</feature>
<comment type="function">
    <text evidence="10">Inner membrane component of the type II secretion system required for the energy-dependent secretion of extracellular factors such as proteases and toxins from the periplasm.</text>
</comment>
<name>A0A450YEB4_9GAMM</name>
<evidence type="ECO:0000259" key="13">
    <source>
        <dbReference type="Pfam" id="PF12693"/>
    </source>
</evidence>
<keyword evidence="3 10" id="KW-0813">Transport</keyword>
<keyword evidence="8" id="KW-1133">Transmembrane helix</keyword>
<evidence type="ECO:0000256" key="5">
    <source>
        <dbReference type="ARBA" id="ARBA00022519"/>
    </source>
</evidence>
<dbReference type="AlphaFoldDB" id="A0A450YEB4"/>
<keyword evidence="11" id="KW-0175">Coiled coil</keyword>
<gene>
    <name evidence="14" type="ORF">BECKTC1821D_GA0114238_100719</name>
    <name evidence="15" type="ORF">BECKTC1821F_GA0114240_101519</name>
</gene>
<feature type="domain" description="GspL periplasmic" evidence="13">
    <location>
        <begin position="252"/>
        <end position="403"/>
    </location>
</feature>
<dbReference type="GO" id="GO:0015627">
    <property type="term" value="C:type II protein secretion system complex"/>
    <property type="evidence" value="ECO:0007669"/>
    <property type="project" value="InterPro"/>
</dbReference>
<feature type="coiled-coil region" evidence="11">
    <location>
        <begin position="277"/>
        <end position="322"/>
    </location>
</feature>
<dbReference type="EMBL" id="CAADFW010000015">
    <property type="protein sequence ID" value="VFK57173.1"/>
    <property type="molecule type" value="Genomic_DNA"/>
</dbReference>
<dbReference type="NCBIfam" id="TIGR01709">
    <property type="entry name" value="typeII_sec_gspL"/>
    <property type="match status" value="1"/>
</dbReference>
<evidence type="ECO:0000259" key="12">
    <source>
        <dbReference type="Pfam" id="PF05134"/>
    </source>
</evidence>
<evidence type="ECO:0000313" key="14">
    <source>
        <dbReference type="EMBL" id="VFK39854.1"/>
    </source>
</evidence>
<evidence type="ECO:0000256" key="9">
    <source>
        <dbReference type="ARBA" id="ARBA00023136"/>
    </source>
</evidence>
<comment type="similarity">
    <text evidence="2 10">Belongs to the GSP L family.</text>
</comment>
<comment type="subcellular location">
    <subcellularLocation>
        <location evidence="1">Cell inner membrane</location>
        <topology evidence="1">Single-pass membrane protein</topology>
    </subcellularLocation>
</comment>
<dbReference type="Gene3D" id="3.30.1360.100">
    <property type="entry name" value="General secretion pathway protein M, EpsM"/>
    <property type="match status" value="1"/>
</dbReference>
<evidence type="ECO:0000256" key="4">
    <source>
        <dbReference type="ARBA" id="ARBA00022475"/>
    </source>
</evidence>
<keyword evidence="5" id="KW-0997">Cell inner membrane</keyword>
<dbReference type="Gene3D" id="3.30.420.380">
    <property type="match status" value="1"/>
</dbReference>
<evidence type="ECO:0000256" key="11">
    <source>
        <dbReference type="SAM" id="Coils"/>
    </source>
</evidence>
<proteinExistence type="inferred from homology"/>
<keyword evidence="6" id="KW-0812">Transmembrane</keyword>
<dbReference type="InterPro" id="IPR043129">
    <property type="entry name" value="ATPase_NBD"/>
</dbReference>
<dbReference type="InterPro" id="IPR024230">
    <property type="entry name" value="GspL_cyto_dom"/>
</dbReference>
<keyword evidence="7 10" id="KW-0653">Protein transport</keyword>
<sequence>MTDRLFIQFHPDDRPEVAWLRQGATQDGEPVSQIGSLSDLSEQATDCRIVVFAPGSDVLLLMADVPPMSRQRMAMAIPFALEDHLIADIDSLHFAFGNRSDDKLVPVAVVADELVSAWLFRLEQAGIHPDILIPETLALPFDPDAWTILMDADGALVRSDVLSGFAADLSSLPLILRDASDTGQGSSPRRIRLLRREGTSIEPPPLKLPGCEVTEESCPDRLQLLGAYFDEQRAINLLQGKYNQETGVKQVWRAWRIPFALAVVWLVAWITGALFDIARLSEQNRILEDEIKDVYRRVFPDARNMRNLRVRMERGLDELRKTDARETVGFLDVLNEAGGRLQSENIRLANIHFHSGELAVRMEIDDLRSFDGIKGRLARAGLAVEVLSVTSRDNTVMAHLKITRPSGEWPTPREPRQ</sequence>
<evidence type="ECO:0000256" key="2">
    <source>
        <dbReference type="ARBA" id="ARBA00005318"/>
    </source>
</evidence>
<evidence type="ECO:0000256" key="6">
    <source>
        <dbReference type="ARBA" id="ARBA00022692"/>
    </source>
</evidence>
<dbReference type="InterPro" id="IPR025691">
    <property type="entry name" value="GspL_pp_dom"/>
</dbReference>
<evidence type="ECO:0000256" key="1">
    <source>
        <dbReference type="ARBA" id="ARBA00004377"/>
    </source>
</evidence>
<dbReference type="SUPFAM" id="SSF53067">
    <property type="entry name" value="Actin-like ATPase domain"/>
    <property type="match status" value="1"/>
</dbReference>
<keyword evidence="9" id="KW-0472">Membrane</keyword>
<dbReference type="Pfam" id="PF12693">
    <property type="entry name" value="GspL_C"/>
    <property type="match status" value="1"/>
</dbReference>